<dbReference type="EMBL" id="CP042201">
    <property type="protein sequence ID" value="QDS77410.1"/>
    <property type="molecule type" value="Genomic_DNA"/>
</dbReference>
<gene>
    <name evidence="5" type="ORF">FKW77_006336</name>
</gene>
<dbReference type="STRING" id="50376.A0A517LP34"/>
<keyword evidence="3" id="KW-0560">Oxidoreductase</keyword>
<dbReference type="PRINTS" id="PR00081">
    <property type="entry name" value="GDHRDH"/>
</dbReference>
<dbReference type="OrthoDB" id="1933717at2759"/>
<evidence type="ECO:0000256" key="2">
    <source>
        <dbReference type="ARBA" id="ARBA00022857"/>
    </source>
</evidence>
<dbReference type="InterPro" id="IPR036291">
    <property type="entry name" value="NAD(P)-bd_dom_sf"/>
</dbReference>
<keyword evidence="2" id="KW-0521">NADP</keyword>
<keyword evidence="6" id="KW-1185">Reference proteome</keyword>
<dbReference type="Gene3D" id="3.40.50.720">
    <property type="entry name" value="NAD(P)-binding Rossmann-like Domain"/>
    <property type="match status" value="1"/>
</dbReference>
<feature type="region of interest" description="Disordered" evidence="4">
    <location>
        <begin position="1"/>
        <end position="37"/>
    </location>
</feature>
<dbReference type="CDD" id="cd05233">
    <property type="entry name" value="SDR_c"/>
    <property type="match status" value="1"/>
</dbReference>
<name>A0A517LP34_9PEZI</name>
<evidence type="ECO:0000256" key="1">
    <source>
        <dbReference type="ARBA" id="ARBA00006484"/>
    </source>
</evidence>
<dbReference type="InterPro" id="IPR052178">
    <property type="entry name" value="Sec_Metab_Biosynth_SDR"/>
</dbReference>
<reference evidence="5 6" key="1">
    <citation type="submission" date="2019-07" db="EMBL/GenBank/DDBJ databases">
        <title>Finished genome of Venturia effusa.</title>
        <authorList>
            <person name="Young C.A."/>
            <person name="Cox M.P."/>
            <person name="Ganley A.R.D."/>
            <person name="David W.J."/>
        </authorList>
    </citation>
    <scope>NUCLEOTIDE SEQUENCE [LARGE SCALE GENOMIC DNA]</scope>
    <source>
        <strain evidence="6">albino</strain>
    </source>
</reference>
<sequence>MTSTNLPKRPANSGAQFCPPQHHNPEGPTDPTNTKLPPNFTVLVAGGSRGIGLGISRSYALAGATNLIISSRNLSSCEDAARSIIKLNPKVKILCHECDVTSDQQVRDLVEAVKKGFGRLDVLVINAGTSTALTERREGGLKDWPRSMVEGPSTELERLWKLNVNAAFLLQHYFLPLLEETKDGAQAVVQIGSAAAHYVDPELMATSYSLTKFAATRQIEQVHEGHHKNGIVAYCVQPGGVKTDLADGVPEGKGWEKLLIDSPSLCGGFLVWLTTEKRSWLSGRYLDARWDIPTLLSKRDEIVGKDLLKLRMALE</sequence>
<dbReference type="SUPFAM" id="SSF51735">
    <property type="entry name" value="NAD(P)-binding Rossmann-fold domains"/>
    <property type="match status" value="1"/>
</dbReference>
<dbReference type="InterPro" id="IPR002347">
    <property type="entry name" value="SDR_fam"/>
</dbReference>
<proteinExistence type="inferred from homology"/>
<evidence type="ECO:0000256" key="3">
    <source>
        <dbReference type="ARBA" id="ARBA00023002"/>
    </source>
</evidence>
<evidence type="ECO:0000256" key="4">
    <source>
        <dbReference type="SAM" id="MobiDB-lite"/>
    </source>
</evidence>
<organism evidence="5 6">
    <name type="scientific">Venturia effusa</name>
    <dbReference type="NCBI Taxonomy" id="50376"/>
    <lineage>
        <taxon>Eukaryota</taxon>
        <taxon>Fungi</taxon>
        <taxon>Dikarya</taxon>
        <taxon>Ascomycota</taxon>
        <taxon>Pezizomycotina</taxon>
        <taxon>Dothideomycetes</taxon>
        <taxon>Pleosporomycetidae</taxon>
        <taxon>Venturiales</taxon>
        <taxon>Venturiaceae</taxon>
        <taxon>Venturia</taxon>
    </lineage>
</organism>
<dbReference type="Proteomes" id="UP000316270">
    <property type="component" value="Chromosome 17"/>
</dbReference>
<protein>
    <recommendedName>
        <fullName evidence="7">NAD(P)-binding protein</fullName>
    </recommendedName>
</protein>
<comment type="similarity">
    <text evidence="1">Belongs to the short-chain dehydrogenases/reductases (SDR) family.</text>
</comment>
<evidence type="ECO:0000313" key="5">
    <source>
        <dbReference type="EMBL" id="QDS77410.1"/>
    </source>
</evidence>
<evidence type="ECO:0000313" key="6">
    <source>
        <dbReference type="Proteomes" id="UP000316270"/>
    </source>
</evidence>
<dbReference type="AlphaFoldDB" id="A0A517LP34"/>
<dbReference type="PANTHER" id="PTHR43618:SF8">
    <property type="entry name" value="7ALPHA-HYDROXYSTEROID DEHYDROGENASE"/>
    <property type="match status" value="1"/>
</dbReference>
<dbReference type="Pfam" id="PF00106">
    <property type="entry name" value="adh_short"/>
    <property type="match status" value="1"/>
</dbReference>
<dbReference type="GO" id="GO:0016491">
    <property type="term" value="F:oxidoreductase activity"/>
    <property type="evidence" value="ECO:0007669"/>
    <property type="project" value="UniProtKB-KW"/>
</dbReference>
<dbReference type="PANTHER" id="PTHR43618">
    <property type="entry name" value="7-ALPHA-HYDROXYSTEROID DEHYDROGENASE"/>
    <property type="match status" value="1"/>
</dbReference>
<evidence type="ECO:0008006" key="7">
    <source>
        <dbReference type="Google" id="ProtNLM"/>
    </source>
</evidence>
<accession>A0A517LP34</accession>